<dbReference type="Proteomes" id="UP000028702">
    <property type="component" value="Unassembled WGS sequence"/>
</dbReference>
<protein>
    <submittedName>
        <fullName evidence="1">Conserved protein</fullName>
    </submittedName>
</protein>
<proteinExistence type="predicted"/>
<keyword evidence="2" id="KW-1185">Reference proteome</keyword>
<sequence>MRAPVLLIRLRPWQDVEWERARATLEAAHPDTPFWLLSAGQPLPSWAGAFFHEIWQDGAPRGPGRWLSLMRRLSWGGFAVIYDGEGPEDGAAQIKLWRFLVRPAPEWRVLRL</sequence>
<gene>
    <name evidence="1" type="ORF">M2A_1856</name>
</gene>
<dbReference type="RefSeq" id="WP_045446188.1">
    <property type="nucleotide sequence ID" value="NZ_BBIO01000008.1"/>
</dbReference>
<comment type="caution">
    <text evidence="1">The sequence shown here is derived from an EMBL/GenBank/DDBJ whole genome shotgun (WGS) entry which is preliminary data.</text>
</comment>
<name>A0A081BBD9_9HYPH</name>
<accession>A0A081BBD9</accession>
<organism evidence="1 2">
    <name type="scientific">Tepidicaulis marinus</name>
    <dbReference type="NCBI Taxonomy" id="1333998"/>
    <lineage>
        <taxon>Bacteria</taxon>
        <taxon>Pseudomonadati</taxon>
        <taxon>Pseudomonadota</taxon>
        <taxon>Alphaproteobacteria</taxon>
        <taxon>Hyphomicrobiales</taxon>
        <taxon>Parvibaculaceae</taxon>
        <taxon>Tepidicaulis</taxon>
    </lineage>
</organism>
<evidence type="ECO:0000313" key="1">
    <source>
        <dbReference type="EMBL" id="GAK45357.1"/>
    </source>
</evidence>
<evidence type="ECO:0000313" key="2">
    <source>
        <dbReference type="Proteomes" id="UP000028702"/>
    </source>
</evidence>
<dbReference type="EMBL" id="BBIO01000008">
    <property type="protein sequence ID" value="GAK45357.1"/>
    <property type="molecule type" value="Genomic_DNA"/>
</dbReference>
<dbReference type="STRING" id="1333998.M2A_1856"/>
<dbReference type="AlphaFoldDB" id="A0A081BBD9"/>
<reference evidence="1 2" key="1">
    <citation type="submission" date="2014-07" db="EMBL/GenBank/DDBJ databases">
        <title>Tepidicaulis marinum gen. nov., sp. nov., a novel marine bacterium denitrifying nitrate to nitrous oxide strictly under microaerobic conditions.</title>
        <authorList>
            <person name="Takeuchi M."/>
            <person name="Yamagishi T."/>
            <person name="Kamagata Y."/>
            <person name="Oshima K."/>
            <person name="Hattori M."/>
            <person name="Katayama T."/>
            <person name="Hanada S."/>
            <person name="Tamaki H."/>
            <person name="Marumo K."/>
            <person name="Maeda H."/>
            <person name="Nedachi M."/>
            <person name="Iwasaki W."/>
            <person name="Suwa Y."/>
            <person name="Sakata S."/>
        </authorList>
    </citation>
    <scope>NUCLEOTIDE SEQUENCE [LARGE SCALE GENOMIC DNA]</scope>
    <source>
        <strain evidence="1 2">MA2</strain>
    </source>
</reference>